<proteinExistence type="predicted"/>
<sequence>MAIYRNSIFKSSLIPGLLATTLIVPLGLAFAQSDVASGNNSDVFVGDDKSTYGPIKASDTLWKIANAYRPDDSVTNYQVMVALFNTNPNAFVNNDINALIQGQYLRIPSLEEINQVVPFHRQKNADASLSKINQAIVSKTKVTGSEEAISAPANNQAVIAKPSKQLKRSGAMITTDAQSDVEAASTQPLQAAQKTQVVQSPVVEKQPEMADSDSDLHASDTTESQMLAMSQAAEPSVSNREVEESLAAVGEKLDDLQYELERSKQTQAELDKKLEQQSTLLAQAKKREQRLLREQEAIKKQSQGMFNSPAAYWSVIALLFILVSVLTVLVYRRRRVEQELLALKPGLQSGEKAAQPVKTSNNQKVNKATTKTASSLKADTLSSKVDKTQQVLKPASVLFDAEQSKDLESKATTDTQSKAVDTTEQSKANDAIADAFAKADIKDTYFDSEAGREADRLTDLVKNQANDTLDNDLNMEHIIDDMVDEDSRVKPAKLHSDALHDVDEEITPQQLREIDDFDDVEFDKLLQEISSESEHVSYQPTKSVSTPLRQDNEPKAISTQTDDFVEIEEIIAENELADDDIEPYQEGKIDVGLDEFPEFTQNVNPVNVDDDKHGVNAKLDLAQVYIEIGDEDNAAVILKNVMKLGNSAQQQQAQQLLYSLKP</sequence>
<organism evidence="4 5">
    <name type="scientific">Thalassotalea mangrovi</name>
    <dbReference type="NCBI Taxonomy" id="2572245"/>
    <lineage>
        <taxon>Bacteria</taxon>
        <taxon>Pseudomonadati</taxon>
        <taxon>Pseudomonadota</taxon>
        <taxon>Gammaproteobacteria</taxon>
        <taxon>Alteromonadales</taxon>
        <taxon>Colwelliaceae</taxon>
        <taxon>Thalassotalea</taxon>
    </lineage>
</organism>
<reference evidence="4 5" key="1">
    <citation type="submission" date="2019-04" db="EMBL/GenBank/DDBJ databases">
        <title>Thalassotalea guangxiensis sp. nov., isolated from sediment of the coastal wetland.</title>
        <authorList>
            <person name="Zheng S."/>
            <person name="Zhang D."/>
        </authorList>
    </citation>
    <scope>NUCLEOTIDE SEQUENCE [LARGE SCALE GENOMIC DNA]</scope>
    <source>
        <strain evidence="4 5">ZS-4</strain>
    </source>
</reference>
<keyword evidence="5" id="KW-1185">Reference proteome</keyword>
<feature type="compositionally biased region" description="Polar residues" evidence="2">
    <location>
        <begin position="184"/>
        <end position="199"/>
    </location>
</feature>
<feature type="compositionally biased region" description="Polar residues" evidence="2">
    <location>
        <begin position="412"/>
        <end position="426"/>
    </location>
</feature>
<gene>
    <name evidence="4" type="ORF">E8M12_09650</name>
</gene>
<dbReference type="InterPro" id="IPR038440">
    <property type="entry name" value="FimV_C_sf"/>
</dbReference>
<evidence type="ECO:0000256" key="2">
    <source>
        <dbReference type="SAM" id="MobiDB-lite"/>
    </source>
</evidence>
<comment type="caution">
    <text evidence="4">The sequence shown here is derived from an EMBL/GenBank/DDBJ whole genome shotgun (WGS) entry which is preliminary data.</text>
</comment>
<evidence type="ECO:0000313" key="4">
    <source>
        <dbReference type="EMBL" id="TKB45090.1"/>
    </source>
</evidence>
<dbReference type="Proteomes" id="UP000307999">
    <property type="component" value="Unassembled WGS sequence"/>
</dbReference>
<evidence type="ECO:0000256" key="1">
    <source>
        <dbReference type="SAM" id="Coils"/>
    </source>
</evidence>
<dbReference type="Gene3D" id="1.20.58.2200">
    <property type="match status" value="1"/>
</dbReference>
<dbReference type="RefSeq" id="WP_136735948.1">
    <property type="nucleotide sequence ID" value="NZ_SWDB01000022.1"/>
</dbReference>
<dbReference type="AlphaFoldDB" id="A0A4U1B486"/>
<keyword evidence="3" id="KW-1133">Transmembrane helix</keyword>
<accession>A0A4U1B486</accession>
<dbReference type="InterPro" id="IPR020012">
    <property type="entry name" value="LysM_FimV"/>
</dbReference>
<evidence type="ECO:0000313" key="5">
    <source>
        <dbReference type="Proteomes" id="UP000307999"/>
    </source>
</evidence>
<keyword evidence="3" id="KW-0812">Transmembrane</keyword>
<feature type="region of interest" description="Disordered" evidence="2">
    <location>
        <begin position="160"/>
        <end position="219"/>
    </location>
</feature>
<keyword evidence="1" id="KW-0175">Coiled coil</keyword>
<feature type="region of interest" description="Disordered" evidence="2">
    <location>
        <begin position="351"/>
        <end position="380"/>
    </location>
</feature>
<feature type="transmembrane region" description="Helical" evidence="3">
    <location>
        <begin position="310"/>
        <end position="331"/>
    </location>
</feature>
<dbReference type="InterPro" id="IPR020011">
    <property type="entry name" value="FimV_C"/>
</dbReference>
<evidence type="ECO:0008006" key="6">
    <source>
        <dbReference type="Google" id="ProtNLM"/>
    </source>
</evidence>
<feature type="compositionally biased region" description="Polar residues" evidence="2">
    <location>
        <begin position="357"/>
        <end position="380"/>
    </location>
</feature>
<name>A0A4U1B486_9GAMM</name>
<dbReference type="NCBIfam" id="TIGR03504">
    <property type="entry name" value="FimV_Cterm"/>
    <property type="match status" value="1"/>
</dbReference>
<dbReference type="EMBL" id="SWDB01000022">
    <property type="protein sequence ID" value="TKB45090.1"/>
    <property type="molecule type" value="Genomic_DNA"/>
</dbReference>
<feature type="region of interest" description="Disordered" evidence="2">
    <location>
        <begin position="406"/>
        <end position="426"/>
    </location>
</feature>
<keyword evidence="3" id="KW-0472">Membrane</keyword>
<feature type="coiled-coil region" evidence="1">
    <location>
        <begin position="239"/>
        <end position="301"/>
    </location>
</feature>
<evidence type="ECO:0000256" key="3">
    <source>
        <dbReference type="SAM" id="Phobius"/>
    </source>
</evidence>
<dbReference type="OrthoDB" id="5298707at2"/>
<protein>
    <recommendedName>
        <fullName evidence="6">LysM domain-containing protein</fullName>
    </recommendedName>
</protein>
<dbReference type="NCBIfam" id="TIGR03505">
    <property type="entry name" value="FimV_core"/>
    <property type="match status" value="1"/>
</dbReference>